<dbReference type="Pfam" id="PF14683">
    <property type="entry name" value="CBM-like"/>
    <property type="match status" value="1"/>
</dbReference>
<dbReference type="GO" id="GO:0005576">
    <property type="term" value="C:extracellular region"/>
    <property type="evidence" value="ECO:0007669"/>
    <property type="project" value="UniProtKB-SubCell"/>
</dbReference>
<dbReference type="GO" id="GO:0005975">
    <property type="term" value="P:carbohydrate metabolic process"/>
    <property type="evidence" value="ECO:0007669"/>
    <property type="project" value="InterPro"/>
</dbReference>
<feature type="domain" description="Rhamnogalacturonan lyase" evidence="9">
    <location>
        <begin position="473"/>
        <end position="661"/>
    </location>
</feature>
<evidence type="ECO:0000256" key="6">
    <source>
        <dbReference type="ARBA" id="ARBA00022729"/>
    </source>
</evidence>
<dbReference type="PANTHER" id="PTHR32018">
    <property type="entry name" value="RHAMNOGALACTURONATE LYASE FAMILY PROTEIN"/>
    <property type="match status" value="1"/>
</dbReference>
<dbReference type="EC" id="4.2.2.23" evidence="4"/>
<feature type="domain" description="Rhamnogalacturonan lyase" evidence="10">
    <location>
        <begin position="386"/>
        <end position="458"/>
    </location>
</feature>
<evidence type="ECO:0000256" key="3">
    <source>
        <dbReference type="ARBA" id="ARBA00010418"/>
    </source>
</evidence>
<dbReference type="InterPro" id="IPR029413">
    <property type="entry name" value="RG-lyase_II"/>
</dbReference>
<comment type="caution">
    <text evidence="11">The sequence shown here is derived from an EMBL/GenBank/DDBJ whole genome shotgun (WGS) entry which is preliminary data.</text>
</comment>
<dbReference type="SUPFAM" id="SSF49452">
    <property type="entry name" value="Starch-binding domain-like"/>
    <property type="match status" value="1"/>
</dbReference>
<dbReference type="PANTHER" id="PTHR32018:SF13">
    <property type="entry name" value="RHAMNOGALACTURONAN ENDOLYASE"/>
    <property type="match status" value="1"/>
</dbReference>
<protein>
    <recommendedName>
        <fullName evidence="4">rhamnogalacturonan endolyase</fullName>
        <ecNumber evidence="4">4.2.2.23</ecNumber>
    </recommendedName>
</protein>
<keyword evidence="12" id="KW-1185">Reference proteome</keyword>
<accession>A0A6D2IZA0</accession>
<evidence type="ECO:0000259" key="9">
    <source>
        <dbReference type="Pfam" id="PF14683"/>
    </source>
</evidence>
<evidence type="ECO:0000256" key="4">
    <source>
        <dbReference type="ARBA" id="ARBA00012437"/>
    </source>
</evidence>
<dbReference type="CDD" id="cd10316">
    <property type="entry name" value="RGL4_M"/>
    <property type="match status" value="1"/>
</dbReference>
<dbReference type="SUPFAM" id="SSF49785">
    <property type="entry name" value="Galactose-binding domain-like"/>
    <property type="match status" value="1"/>
</dbReference>
<gene>
    <name evidence="11" type="ORF">MERR_LOCUS23191</name>
</gene>
<dbReference type="InterPro" id="IPR011013">
    <property type="entry name" value="Gal_mutarotase_sf_dom"/>
</dbReference>
<dbReference type="AlphaFoldDB" id="A0A6D2IZA0"/>
<dbReference type="InterPro" id="IPR051850">
    <property type="entry name" value="Polysacch_Lyase_4"/>
</dbReference>
<sequence length="667" mass="76280">MKMTSHKRIASSSMIYFFLLLLLPIAFSEPTRNLGGTSARAPTVQQISNKHGTKEVIVDNGMIRVSFSNPQGLITGIKYKGIDNVLNPHLRARGYWDVTWQREENVRPGLDRIEGTKFRIITQNEEQVEISFSRTWNGGSNHAPLNVDKRYIIRADTSGIYTYGIFERLPEWPEVEMGLIRIAFKLNPDRFHYMVVADDRQREMPTDDDRGHAKILAYKEAVQLTHPHNPMFKNQVDDKYQYTCEVKENNVHGWISTKSRVGFWLISPSGEYRCGGPTKQDLTSHVGPTTLTTFISEHYIGTDMETRYRAGEAWKKVLGPVFIYLNSDSTGNNPRGSLWEDAKRQTEQEVEAWPYGFVASPDFLSRQERGTVTGRLLVNDRSLTPARSAYVGLAPLGEAGSWQTNTKGYQFWTKTDETGYFTIDNVRPGTYNLYGWVPGFIGDFKYQSRVNVASGSEKSFGRVVFEPPRNGPTLWEIGVPDRTAKEYFVPEPYKNTLNPLYLNHTDTFRQYGLWQRYTELYPNQDLVYTVGASNYNQDWFYAHVTRNIDGSTYAPTTWQIVFNLPYVNWRGSSYTLQLALASASRANLQVRINYENSRPVFSTGNIGKDNAIARHGIHGAYRLYSINVPGRLLRIGTNTIYLRQTKATGPFEGVMYDYIRLEEPSRD</sequence>
<dbReference type="Pfam" id="PF06045">
    <property type="entry name" value="Rhamnogal_lyase"/>
    <property type="match status" value="1"/>
</dbReference>
<dbReference type="OrthoDB" id="2130367at2759"/>
<dbReference type="CDD" id="cd10320">
    <property type="entry name" value="RGL4_N"/>
    <property type="match status" value="1"/>
</dbReference>
<dbReference type="InterPro" id="IPR010325">
    <property type="entry name" value="Rhamnogal_lyase"/>
</dbReference>
<evidence type="ECO:0000256" key="1">
    <source>
        <dbReference type="ARBA" id="ARBA00001324"/>
    </source>
</evidence>
<evidence type="ECO:0000256" key="8">
    <source>
        <dbReference type="SAM" id="SignalP"/>
    </source>
</evidence>
<evidence type="ECO:0000259" key="10">
    <source>
        <dbReference type="Pfam" id="PF14686"/>
    </source>
</evidence>
<feature type="signal peptide" evidence="8">
    <location>
        <begin position="1"/>
        <end position="28"/>
    </location>
</feature>
<keyword evidence="5" id="KW-0964">Secreted</keyword>
<proteinExistence type="inferred from homology"/>
<dbReference type="GO" id="GO:0102210">
    <property type="term" value="F:rhamnogalacturonan endolyase activity"/>
    <property type="evidence" value="ECO:0007669"/>
    <property type="project" value="UniProtKB-EC"/>
</dbReference>
<reference evidence="11" key="1">
    <citation type="submission" date="2020-01" db="EMBL/GenBank/DDBJ databases">
        <authorList>
            <person name="Mishra B."/>
        </authorList>
    </citation>
    <scope>NUCLEOTIDE SEQUENCE [LARGE SCALE GENOMIC DNA]</scope>
</reference>
<evidence type="ECO:0000313" key="11">
    <source>
        <dbReference type="EMBL" id="CAA7035956.1"/>
    </source>
</evidence>
<dbReference type="Proteomes" id="UP000467841">
    <property type="component" value="Unassembled WGS sequence"/>
</dbReference>
<keyword evidence="7" id="KW-0456">Lyase</keyword>
<comment type="subcellular location">
    <subcellularLocation>
        <location evidence="2">Secreted</location>
    </subcellularLocation>
</comment>
<comment type="similarity">
    <text evidence="3">Belongs to the polysaccharide lyase 4 family.</text>
</comment>
<evidence type="ECO:0000256" key="7">
    <source>
        <dbReference type="ARBA" id="ARBA00023239"/>
    </source>
</evidence>
<organism evidence="11 12">
    <name type="scientific">Microthlaspi erraticum</name>
    <dbReference type="NCBI Taxonomy" id="1685480"/>
    <lineage>
        <taxon>Eukaryota</taxon>
        <taxon>Viridiplantae</taxon>
        <taxon>Streptophyta</taxon>
        <taxon>Embryophyta</taxon>
        <taxon>Tracheophyta</taxon>
        <taxon>Spermatophyta</taxon>
        <taxon>Magnoliopsida</taxon>
        <taxon>eudicotyledons</taxon>
        <taxon>Gunneridae</taxon>
        <taxon>Pentapetalae</taxon>
        <taxon>rosids</taxon>
        <taxon>malvids</taxon>
        <taxon>Brassicales</taxon>
        <taxon>Brassicaceae</taxon>
        <taxon>Coluteocarpeae</taxon>
        <taxon>Microthlaspi</taxon>
    </lineage>
</organism>
<dbReference type="InterPro" id="IPR029411">
    <property type="entry name" value="RG-lyase_III"/>
</dbReference>
<dbReference type="EMBL" id="CACVBM020001162">
    <property type="protein sequence ID" value="CAA7035956.1"/>
    <property type="molecule type" value="Genomic_DNA"/>
</dbReference>
<comment type="catalytic activity">
    <reaction evidence="1">
        <text>Endotype eliminative cleavage of L-alpha-rhamnopyranosyl-(1-&gt;4)-alpha-D-galactopyranosyluronic acid bonds of rhamnogalacturonan I domains in ramified hairy regions of pectin leaving L-rhamnopyranose at the reducing end and 4-deoxy-4,5-unsaturated D-galactopyranosyluronic acid at the non-reducing end.</text>
        <dbReference type="EC" id="4.2.2.23"/>
    </reaction>
</comment>
<dbReference type="InterPro" id="IPR013784">
    <property type="entry name" value="Carb-bd-like_fold"/>
</dbReference>
<dbReference type="CDD" id="cd10317">
    <property type="entry name" value="RGL4_C"/>
    <property type="match status" value="1"/>
</dbReference>
<evidence type="ECO:0000256" key="2">
    <source>
        <dbReference type="ARBA" id="ARBA00004613"/>
    </source>
</evidence>
<dbReference type="InterPro" id="IPR008979">
    <property type="entry name" value="Galactose-bd-like_sf"/>
</dbReference>
<evidence type="ECO:0000313" key="12">
    <source>
        <dbReference type="Proteomes" id="UP000467841"/>
    </source>
</evidence>
<feature type="chain" id="PRO_5025465564" description="rhamnogalacturonan endolyase" evidence="8">
    <location>
        <begin position="29"/>
        <end position="667"/>
    </location>
</feature>
<dbReference type="Pfam" id="PF14686">
    <property type="entry name" value="fn3_3"/>
    <property type="match status" value="1"/>
</dbReference>
<dbReference type="InterPro" id="IPR014718">
    <property type="entry name" value="GH-type_carb-bd"/>
</dbReference>
<dbReference type="Gene3D" id="2.70.98.10">
    <property type="match status" value="1"/>
</dbReference>
<dbReference type="GO" id="GO:0030246">
    <property type="term" value="F:carbohydrate binding"/>
    <property type="evidence" value="ECO:0007669"/>
    <property type="project" value="InterPro"/>
</dbReference>
<dbReference type="SUPFAM" id="SSF74650">
    <property type="entry name" value="Galactose mutarotase-like"/>
    <property type="match status" value="1"/>
</dbReference>
<keyword evidence="6 8" id="KW-0732">Signal</keyword>
<evidence type="ECO:0000256" key="5">
    <source>
        <dbReference type="ARBA" id="ARBA00022525"/>
    </source>
</evidence>
<name>A0A6D2IZA0_9BRAS</name>
<dbReference type="Gene3D" id="2.60.40.1120">
    <property type="entry name" value="Carboxypeptidase-like, regulatory domain"/>
    <property type="match status" value="1"/>
</dbReference>
<dbReference type="Gene3D" id="2.60.120.260">
    <property type="entry name" value="Galactose-binding domain-like"/>
    <property type="match status" value="1"/>
</dbReference>